<feature type="compositionally biased region" description="Basic and acidic residues" evidence="1">
    <location>
        <begin position="7"/>
        <end position="32"/>
    </location>
</feature>
<feature type="region of interest" description="Disordered" evidence="1">
    <location>
        <begin position="1"/>
        <end position="62"/>
    </location>
</feature>
<sequence>MSGCSDNIDREHKAGIEVEKNAITTKDNEKKRNPFQGRSSRNPCQGGDIKAPETVVEIKTDL</sequence>
<gene>
    <name evidence="2" type="ORF">WSI_02805</name>
</gene>
<reference evidence="2 3" key="1">
    <citation type="journal article" date="2013" name="Genome Announc.">
        <title>Complete Genome Sequence of a Chinese Strain of 'Candidatus Liberibacter asiaticus'.</title>
        <authorList>
            <person name="Lin H."/>
            <person name="Han C.S."/>
            <person name="Liu B."/>
            <person name="Lou B."/>
            <person name="Bai X."/>
            <person name="Deng C."/>
            <person name="Civerolo E.L."/>
            <person name="Gupta G."/>
        </authorList>
    </citation>
    <scope>NUCLEOTIDE SEQUENCE [LARGE SCALE GENOMIC DNA]</scope>
    <source>
        <strain evidence="3">gxpsy</strain>
    </source>
</reference>
<evidence type="ECO:0000256" key="1">
    <source>
        <dbReference type="SAM" id="MobiDB-lite"/>
    </source>
</evidence>
<dbReference type="EMBL" id="CP004005">
    <property type="protein sequence ID" value="AGH16931.1"/>
    <property type="molecule type" value="Genomic_DNA"/>
</dbReference>
<accession>A0ABN4B0K8</accession>
<organism evidence="2 3">
    <name type="scientific">Candidatus Liberibacter asiaticus str. gxpsy</name>
    <dbReference type="NCBI Taxonomy" id="1174529"/>
    <lineage>
        <taxon>Bacteria</taxon>
        <taxon>Pseudomonadati</taxon>
        <taxon>Pseudomonadota</taxon>
        <taxon>Alphaproteobacteria</taxon>
        <taxon>Hyphomicrobiales</taxon>
        <taxon>Rhizobiaceae</taxon>
        <taxon>Liberibacter</taxon>
    </lineage>
</organism>
<evidence type="ECO:0000313" key="2">
    <source>
        <dbReference type="EMBL" id="AGH16931.1"/>
    </source>
</evidence>
<protein>
    <submittedName>
        <fullName evidence="2">Uncharacterized protein</fullName>
    </submittedName>
</protein>
<dbReference type="Proteomes" id="UP000011820">
    <property type="component" value="Chromosome"/>
</dbReference>
<proteinExistence type="predicted"/>
<name>A0ABN4B0K8_LIBAS</name>
<keyword evidence="3" id="KW-1185">Reference proteome</keyword>
<evidence type="ECO:0000313" key="3">
    <source>
        <dbReference type="Proteomes" id="UP000011820"/>
    </source>
</evidence>